<dbReference type="InterPro" id="IPR046373">
    <property type="entry name" value="Acyl-CoA_Oxase/DH_mid-dom_sf"/>
</dbReference>
<evidence type="ECO:0000256" key="1">
    <source>
        <dbReference type="ARBA" id="ARBA00001974"/>
    </source>
</evidence>
<dbReference type="PANTHER" id="PTHR43292:SF4">
    <property type="entry name" value="ACYL-COA DEHYDROGENASE FADE34"/>
    <property type="match status" value="1"/>
</dbReference>
<accession>A0A6J6IB72</accession>
<dbReference type="InterPro" id="IPR006091">
    <property type="entry name" value="Acyl-CoA_Oxase/DH_mid-dom"/>
</dbReference>
<dbReference type="InterPro" id="IPR037069">
    <property type="entry name" value="AcylCoA_DH/ox_N_sf"/>
</dbReference>
<evidence type="ECO:0000256" key="3">
    <source>
        <dbReference type="ARBA" id="ARBA00022630"/>
    </source>
</evidence>
<feature type="domain" description="Acyl-CoA dehydrogenase/oxidase N-terminal" evidence="8">
    <location>
        <begin position="17"/>
        <end position="97"/>
    </location>
</feature>
<organism evidence="9">
    <name type="scientific">freshwater metagenome</name>
    <dbReference type="NCBI Taxonomy" id="449393"/>
    <lineage>
        <taxon>unclassified sequences</taxon>
        <taxon>metagenomes</taxon>
        <taxon>ecological metagenomes</taxon>
    </lineage>
</organism>
<keyword evidence="5" id="KW-0560">Oxidoreductase</keyword>
<sequence length="408" mass="44557">MYDETRDWISANWGEDITLREWWIRMNEARLSFPRWPEAWFGRDASQSDQNAILKAFSDADVIGAPTGLGVLMGAPVTMTYGTPEQQKRWLPALATGVEGWCQLFSEPGAGSDLASSSCRAERDGDEWVINGQKVWTSGALHSTRGMLVARTDIDQPKHKGLTYFIVDLEQPGVEIRPIKQMNGLAHFNEVFFTDARVSDSDRISDVNNGWAITTATLGFERSGLSEGAGGGIRVSAGTQAGLLDRAVGELRTKSKTAKSYPDEHGGIFSTLFSLTSSRVLTPSQRMRMVDLYMNETIADYTRKRMSAAAKAGKESGAIASTMKLHWTNGLKVSRDLGVELLGAEGMLVGKDLPAEGTIQHFFLSMPSASIAGGSDEVQHNIIGERALGLPKDVSLDPNTPFRDIPRN</sequence>
<evidence type="ECO:0000259" key="8">
    <source>
        <dbReference type="Pfam" id="PF02771"/>
    </source>
</evidence>
<dbReference type="Gene3D" id="1.10.540.10">
    <property type="entry name" value="Acyl-CoA dehydrogenase/oxidase, N-terminal domain"/>
    <property type="match status" value="1"/>
</dbReference>
<proteinExistence type="inferred from homology"/>
<evidence type="ECO:0000313" key="9">
    <source>
        <dbReference type="EMBL" id="CAB4621125.1"/>
    </source>
</evidence>
<evidence type="ECO:0000256" key="2">
    <source>
        <dbReference type="ARBA" id="ARBA00009347"/>
    </source>
</evidence>
<dbReference type="Gene3D" id="2.40.110.10">
    <property type="entry name" value="Butyryl-CoA Dehydrogenase, subunit A, domain 2"/>
    <property type="match status" value="1"/>
</dbReference>
<dbReference type="FunFam" id="2.40.110.10:FF:000011">
    <property type="entry name" value="Acyl-CoA dehydrogenase FadE34"/>
    <property type="match status" value="1"/>
</dbReference>
<dbReference type="InterPro" id="IPR009075">
    <property type="entry name" value="AcylCo_DH/oxidase_C"/>
</dbReference>
<dbReference type="InterPro" id="IPR013786">
    <property type="entry name" value="AcylCoA_DH/ox_N"/>
</dbReference>
<evidence type="ECO:0000256" key="5">
    <source>
        <dbReference type="ARBA" id="ARBA00023002"/>
    </source>
</evidence>
<name>A0A6J6IB72_9ZZZZ</name>
<dbReference type="SUPFAM" id="SSF56645">
    <property type="entry name" value="Acyl-CoA dehydrogenase NM domain-like"/>
    <property type="match status" value="1"/>
</dbReference>
<keyword evidence="4" id="KW-0274">FAD</keyword>
<feature type="domain" description="Acyl-CoA dehydrogenase/oxidase C-terminal" evidence="6">
    <location>
        <begin position="286"/>
        <end position="387"/>
    </location>
</feature>
<dbReference type="SUPFAM" id="SSF47203">
    <property type="entry name" value="Acyl-CoA dehydrogenase C-terminal domain-like"/>
    <property type="match status" value="1"/>
</dbReference>
<comment type="similarity">
    <text evidence="2">Belongs to the acyl-CoA dehydrogenase family.</text>
</comment>
<feature type="domain" description="Acyl-CoA oxidase/dehydrogenase middle" evidence="7">
    <location>
        <begin position="102"/>
        <end position="195"/>
    </location>
</feature>
<dbReference type="Pfam" id="PF02771">
    <property type="entry name" value="Acyl-CoA_dh_N"/>
    <property type="match status" value="1"/>
</dbReference>
<dbReference type="InterPro" id="IPR036250">
    <property type="entry name" value="AcylCo_DH-like_C"/>
</dbReference>
<evidence type="ECO:0000256" key="4">
    <source>
        <dbReference type="ARBA" id="ARBA00022827"/>
    </source>
</evidence>
<gene>
    <name evidence="9" type="ORF">UFOPK1889_00914</name>
</gene>
<dbReference type="AlphaFoldDB" id="A0A6J6IB72"/>
<dbReference type="Gene3D" id="1.20.140.10">
    <property type="entry name" value="Butyryl-CoA Dehydrogenase, subunit A, domain 3"/>
    <property type="match status" value="1"/>
</dbReference>
<protein>
    <submittedName>
        <fullName evidence="9">Unannotated protein</fullName>
    </submittedName>
</protein>
<evidence type="ECO:0000259" key="6">
    <source>
        <dbReference type="Pfam" id="PF00441"/>
    </source>
</evidence>
<dbReference type="InterPro" id="IPR009100">
    <property type="entry name" value="AcylCoA_DH/oxidase_NM_dom_sf"/>
</dbReference>
<dbReference type="Pfam" id="PF02770">
    <property type="entry name" value="Acyl-CoA_dh_M"/>
    <property type="match status" value="1"/>
</dbReference>
<comment type="cofactor">
    <cofactor evidence="1">
        <name>FAD</name>
        <dbReference type="ChEBI" id="CHEBI:57692"/>
    </cofactor>
</comment>
<keyword evidence="3" id="KW-0285">Flavoprotein</keyword>
<reference evidence="9" key="1">
    <citation type="submission" date="2020-05" db="EMBL/GenBank/DDBJ databases">
        <authorList>
            <person name="Chiriac C."/>
            <person name="Salcher M."/>
            <person name="Ghai R."/>
            <person name="Kavagutti S V."/>
        </authorList>
    </citation>
    <scope>NUCLEOTIDE SEQUENCE</scope>
</reference>
<dbReference type="PANTHER" id="PTHR43292">
    <property type="entry name" value="ACYL-COA DEHYDROGENASE"/>
    <property type="match status" value="1"/>
</dbReference>
<dbReference type="EMBL" id="CAEZUZ010000162">
    <property type="protein sequence ID" value="CAB4621125.1"/>
    <property type="molecule type" value="Genomic_DNA"/>
</dbReference>
<dbReference type="Pfam" id="PF00441">
    <property type="entry name" value="Acyl-CoA_dh_1"/>
    <property type="match status" value="1"/>
</dbReference>
<evidence type="ECO:0000259" key="7">
    <source>
        <dbReference type="Pfam" id="PF02770"/>
    </source>
</evidence>
<dbReference type="InterPro" id="IPR052161">
    <property type="entry name" value="Mycobact_Acyl-CoA_DH"/>
</dbReference>
<dbReference type="GO" id="GO:0050660">
    <property type="term" value="F:flavin adenine dinucleotide binding"/>
    <property type="evidence" value="ECO:0007669"/>
    <property type="project" value="InterPro"/>
</dbReference>
<dbReference type="GO" id="GO:0005886">
    <property type="term" value="C:plasma membrane"/>
    <property type="evidence" value="ECO:0007669"/>
    <property type="project" value="TreeGrafter"/>
</dbReference>
<dbReference type="GO" id="GO:0016627">
    <property type="term" value="F:oxidoreductase activity, acting on the CH-CH group of donors"/>
    <property type="evidence" value="ECO:0007669"/>
    <property type="project" value="InterPro"/>
</dbReference>